<sequence>MQVACQLANRLRVAPTIKPATPKVRPERHKSSVKRLAARASYKQKFGYYLRQIVKTGQLGQVSG</sequence>
<dbReference type="EMBL" id="BK015002">
    <property type="protein sequence ID" value="DAD86556.1"/>
    <property type="molecule type" value="Genomic_DNA"/>
</dbReference>
<proteinExistence type="predicted"/>
<reference evidence="1" key="1">
    <citation type="journal article" date="2021" name="Proc. Natl. Acad. Sci. U.S.A.">
        <title>A Catalog of Tens of Thousands of Viruses from Human Metagenomes Reveals Hidden Associations with Chronic Diseases.</title>
        <authorList>
            <person name="Tisza M.J."/>
            <person name="Buck C.B."/>
        </authorList>
    </citation>
    <scope>NUCLEOTIDE SEQUENCE</scope>
    <source>
        <strain evidence="1">Ct6Sz5</strain>
    </source>
</reference>
<name>A0A8S5MWH1_9VIRU</name>
<accession>A0A8S5MWH1</accession>
<evidence type="ECO:0000313" key="1">
    <source>
        <dbReference type="EMBL" id="DAD86556.1"/>
    </source>
</evidence>
<protein>
    <submittedName>
        <fullName evidence="1">Uncharacterized protein</fullName>
    </submittedName>
</protein>
<organism evidence="1">
    <name type="scientific">Inoviridae sp. ct6Sz5</name>
    <dbReference type="NCBI Taxonomy" id="2826758"/>
    <lineage>
        <taxon>Viruses</taxon>
        <taxon>Monodnaviria</taxon>
        <taxon>Loebvirae</taxon>
        <taxon>Hofneiviricota</taxon>
        <taxon>Faserviricetes</taxon>
        <taxon>Tubulavirales</taxon>
        <taxon>Inoviridae</taxon>
    </lineage>
</organism>